<sequence length="141" mass="15694">MLRKEITYTDFNGVERTEPFYFNFSKAELMEMDLTSMGGFENTVKAIIDANDTPSLIKIFKEFVLKAYGEKSPDGKRFMKVNDAGVPVARAFSESNAYSELFMELATDDVAAAEFINGIIPADVSKKALDEGLIQLPSKDN</sequence>
<protein>
    <submittedName>
        <fullName evidence="1">Uncharacterized protein</fullName>
    </submittedName>
</protein>
<dbReference type="Pfam" id="PF23803">
    <property type="entry name" value="Phage_TAC_17"/>
    <property type="match status" value="1"/>
</dbReference>
<reference evidence="1" key="1">
    <citation type="journal article" date="2021" name="Proc. Natl. Acad. Sci. U.S.A.">
        <title>A Catalog of Tens of Thousands of Viruses from Human Metagenomes Reveals Hidden Associations with Chronic Diseases.</title>
        <authorList>
            <person name="Tisza M.J."/>
            <person name="Buck C.B."/>
        </authorList>
    </citation>
    <scope>NUCLEOTIDE SEQUENCE</scope>
    <source>
        <strain evidence="1">CtDS752</strain>
    </source>
</reference>
<evidence type="ECO:0000313" key="1">
    <source>
        <dbReference type="EMBL" id="DAF90674.1"/>
    </source>
</evidence>
<dbReference type="InterPro" id="IPR057005">
    <property type="entry name" value="Phage_TAC_17"/>
</dbReference>
<organism evidence="1">
    <name type="scientific">Siphoviridae sp. ctDS752</name>
    <dbReference type="NCBI Taxonomy" id="2825386"/>
    <lineage>
        <taxon>Viruses</taxon>
        <taxon>Duplodnaviria</taxon>
        <taxon>Heunggongvirae</taxon>
        <taxon>Uroviricota</taxon>
        <taxon>Caudoviricetes</taxon>
    </lineage>
</organism>
<dbReference type="EMBL" id="BK016034">
    <property type="protein sequence ID" value="DAF90674.1"/>
    <property type="molecule type" value="Genomic_DNA"/>
</dbReference>
<accession>A0A8S5U8C9</accession>
<name>A0A8S5U8C9_9CAUD</name>
<proteinExistence type="predicted"/>